<feature type="transmembrane region" description="Helical" evidence="6">
    <location>
        <begin position="358"/>
        <end position="377"/>
    </location>
</feature>
<evidence type="ECO:0000256" key="4">
    <source>
        <dbReference type="ARBA" id="ARBA00022989"/>
    </source>
</evidence>
<dbReference type="PANTHER" id="PTHR30250:SF11">
    <property type="entry name" value="O-ANTIGEN TRANSPORTER-RELATED"/>
    <property type="match status" value="1"/>
</dbReference>
<feature type="transmembrane region" description="Helical" evidence="6">
    <location>
        <begin position="41"/>
        <end position="60"/>
    </location>
</feature>
<feature type="transmembrane region" description="Helical" evidence="6">
    <location>
        <begin position="326"/>
        <end position="346"/>
    </location>
</feature>
<dbReference type="CDD" id="cd13128">
    <property type="entry name" value="MATE_Wzx_like"/>
    <property type="match status" value="1"/>
</dbReference>
<dbReference type="Proteomes" id="UP000681041">
    <property type="component" value="Chromosome"/>
</dbReference>
<feature type="transmembrane region" description="Helical" evidence="6">
    <location>
        <begin position="383"/>
        <end position="405"/>
    </location>
</feature>
<feature type="transmembrane region" description="Helical" evidence="6">
    <location>
        <begin position="218"/>
        <end position="239"/>
    </location>
</feature>
<organism evidence="7 8">
    <name type="scientific">Methanobacterium alkalithermotolerans</name>
    <dbReference type="NCBI Taxonomy" id="2731220"/>
    <lineage>
        <taxon>Archaea</taxon>
        <taxon>Methanobacteriati</taxon>
        <taxon>Methanobacteriota</taxon>
        <taxon>Methanomada group</taxon>
        <taxon>Methanobacteria</taxon>
        <taxon>Methanobacteriales</taxon>
        <taxon>Methanobacteriaceae</taxon>
        <taxon>Methanobacterium</taxon>
    </lineage>
</organism>
<gene>
    <name evidence="7" type="ORF">HYG87_10915</name>
</gene>
<keyword evidence="5 6" id="KW-0472">Membrane</keyword>
<evidence type="ECO:0000313" key="7">
    <source>
        <dbReference type="EMBL" id="QUH24233.1"/>
    </source>
</evidence>
<reference evidence="7" key="1">
    <citation type="submission" date="2020-07" db="EMBL/GenBank/DDBJ databases">
        <title>Methanobacterium. sp. MethCan genome.</title>
        <authorList>
            <person name="Postec A."/>
            <person name="Quemeneur M."/>
        </authorList>
    </citation>
    <scope>NUCLEOTIDE SEQUENCE</scope>
    <source>
        <strain evidence="7">MethCAN</strain>
    </source>
</reference>
<feature type="transmembrane region" description="Helical" evidence="6">
    <location>
        <begin position="295"/>
        <end position="320"/>
    </location>
</feature>
<evidence type="ECO:0000256" key="3">
    <source>
        <dbReference type="ARBA" id="ARBA00022692"/>
    </source>
</evidence>
<accession>A0A8T8KAW0</accession>
<proteinExistence type="predicted"/>
<evidence type="ECO:0000313" key="8">
    <source>
        <dbReference type="Proteomes" id="UP000681041"/>
    </source>
</evidence>
<keyword evidence="8" id="KW-1185">Reference proteome</keyword>
<evidence type="ECO:0000256" key="1">
    <source>
        <dbReference type="ARBA" id="ARBA00004651"/>
    </source>
</evidence>
<name>A0A8T8KAW0_9EURY</name>
<feature type="transmembrane region" description="Helical" evidence="6">
    <location>
        <begin position="177"/>
        <end position="197"/>
    </location>
</feature>
<keyword evidence="4 6" id="KW-1133">Transmembrane helix</keyword>
<dbReference type="InterPro" id="IPR050833">
    <property type="entry name" value="Poly_Biosynth_Transport"/>
</dbReference>
<evidence type="ECO:0000256" key="6">
    <source>
        <dbReference type="SAM" id="Phobius"/>
    </source>
</evidence>
<keyword evidence="2" id="KW-1003">Cell membrane</keyword>
<dbReference type="GeneID" id="64821282"/>
<dbReference type="InterPro" id="IPR002797">
    <property type="entry name" value="Polysacc_synth"/>
</dbReference>
<dbReference type="KEGG" id="meme:HYG87_10915"/>
<feature type="transmembrane region" description="Helical" evidence="6">
    <location>
        <begin position="115"/>
        <end position="133"/>
    </location>
</feature>
<evidence type="ECO:0000256" key="2">
    <source>
        <dbReference type="ARBA" id="ARBA00022475"/>
    </source>
</evidence>
<feature type="transmembrane region" description="Helical" evidence="6">
    <location>
        <begin position="441"/>
        <end position="461"/>
    </location>
</feature>
<dbReference type="Pfam" id="PF01943">
    <property type="entry name" value="Polysacc_synt"/>
    <property type="match status" value="1"/>
</dbReference>
<dbReference type="OrthoDB" id="19148at2157"/>
<feature type="transmembrane region" description="Helical" evidence="6">
    <location>
        <begin position="145"/>
        <end position="165"/>
    </location>
</feature>
<sequence length="478" mass="53653">MNPIQRLAKNIGISGISQIIVAILTFFLLIYIARFLGEAEFGIYSFAISFTSLFTIFADIGISQLIIREISRDKNLTDEYLINSFIIKFFLAFITFALIYITINLMGYPQNVIKIVYLFGIYTILVSFAQMFISIFQAYEKMEYAALILILEKIILISLGIFVMISGKGLTELGLVYVFAGIIEVLIAIIITSFKISKPKPEINLLTWKKLTIGSIPFGLNTMFAMLFFKIDTVLLSILKDDVVVGIYNAAYNPILALSFIVSGIITSTIYPVMSRYFTISKDSLETITLISSKYLAIIGFPITIFCLVFADILINFFYAGNFIDAIGAFQILALCIPIRLVSTITGTHLTSINKQGLRTLSVSICAILNIILNLILIPYISYIGASIATVLSELSLYFIFIFFIDRYYKKIGMSKILLKPLIASLTMGIVLIYLKDFNIIINIILAVLIYLVVLIILNTFTKRDKILFKGILKKADK</sequence>
<evidence type="ECO:0000256" key="5">
    <source>
        <dbReference type="ARBA" id="ARBA00023136"/>
    </source>
</evidence>
<feature type="transmembrane region" description="Helical" evidence="6">
    <location>
        <begin position="417"/>
        <end position="435"/>
    </location>
</feature>
<feature type="transmembrane region" description="Helical" evidence="6">
    <location>
        <begin position="12"/>
        <end position="35"/>
    </location>
</feature>
<dbReference type="RefSeq" id="WP_211533192.1">
    <property type="nucleotide sequence ID" value="NZ_CP058560.1"/>
</dbReference>
<keyword evidence="3 6" id="KW-0812">Transmembrane</keyword>
<dbReference type="GO" id="GO:0005886">
    <property type="term" value="C:plasma membrane"/>
    <property type="evidence" value="ECO:0007669"/>
    <property type="project" value="UniProtKB-SubCell"/>
</dbReference>
<feature type="transmembrane region" description="Helical" evidence="6">
    <location>
        <begin position="251"/>
        <end position="274"/>
    </location>
</feature>
<protein>
    <submittedName>
        <fullName evidence="7">Flippase</fullName>
    </submittedName>
</protein>
<feature type="transmembrane region" description="Helical" evidence="6">
    <location>
        <begin position="80"/>
        <end position="103"/>
    </location>
</feature>
<comment type="subcellular location">
    <subcellularLocation>
        <location evidence="1">Cell membrane</location>
        <topology evidence="1">Multi-pass membrane protein</topology>
    </subcellularLocation>
</comment>
<dbReference type="PANTHER" id="PTHR30250">
    <property type="entry name" value="PST FAMILY PREDICTED COLANIC ACID TRANSPORTER"/>
    <property type="match status" value="1"/>
</dbReference>
<dbReference type="AlphaFoldDB" id="A0A8T8KAW0"/>
<dbReference type="EMBL" id="CP058560">
    <property type="protein sequence ID" value="QUH24233.1"/>
    <property type="molecule type" value="Genomic_DNA"/>
</dbReference>